<evidence type="ECO:0000256" key="1">
    <source>
        <dbReference type="ARBA" id="ARBA00004571"/>
    </source>
</evidence>
<reference evidence="11 12" key="1">
    <citation type="submission" date="2019-05" db="EMBL/GenBank/DDBJ databases">
        <title>Whole genome sequence analysis of Cupriavidus campinensis S14E4C strain.</title>
        <authorList>
            <person name="Abbaszade G."/>
            <person name="Szabo A."/>
            <person name="Toumi M."/>
            <person name="Toth E."/>
        </authorList>
    </citation>
    <scope>NUCLEOTIDE SEQUENCE [LARGE SCALE GENOMIC DNA]</scope>
    <source>
        <strain evidence="11 12">S14E4C</strain>
    </source>
</reference>
<comment type="subcellular location">
    <subcellularLocation>
        <location evidence="1">Cell outer membrane</location>
        <topology evidence="1">Multi-pass membrane protein</topology>
    </subcellularLocation>
</comment>
<keyword evidence="7" id="KW-0472">Membrane</keyword>
<evidence type="ECO:0000256" key="6">
    <source>
        <dbReference type="ARBA" id="ARBA00022729"/>
    </source>
</evidence>
<accession>A0ABY3ENV5</accession>
<dbReference type="InterPro" id="IPR000015">
    <property type="entry name" value="Fimb_usher"/>
</dbReference>
<dbReference type="Gene3D" id="2.60.40.2610">
    <property type="entry name" value="Outer membrane usher protein FimD, plug domain"/>
    <property type="match status" value="1"/>
</dbReference>
<dbReference type="SUPFAM" id="SSF141729">
    <property type="entry name" value="FimD N-terminal domain-like"/>
    <property type="match status" value="1"/>
</dbReference>
<evidence type="ECO:0000256" key="8">
    <source>
        <dbReference type="ARBA" id="ARBA00023237"/>
    </source>
</evidence>
<dbReference type="InterPro" id="IPR042186">
    <property type="entry name" value="FimD_plug_dom"/>
</dbReference>
<dbReference type="Pfam" id="PF13953">
    <property type="entry name" value="PapC_C"/>
    <property type="match status" value="1"/>
</dbReference>
<dbReference type="EMBL" id="VCIZ01000005">
    <property type="protein sequence ID" value="TSP12645.1"/>
    <property type="molecule type" value="Genomic_DNA"/>
</dbReference>
<keyword evidence="5" id="KW-0812">Transmembrane</keyword>
<evidence type="ECO:0000256" key="5">
    <source>
        <dbReference type="ARBA" id="ARBA00022692"/>
    </source>
</evidence>
<keyword evidence="6" id="KW-0732">Signal</keyword>
<dbReference type="Pfam" id="PF13954">
    <property type="entry name" value="PapC_N"/>
    <property type="match status" value="1"/>
</dbReference>
<sequence>MSTRHRLAVRPLARTVMVLSAFGCYGLNAEAVQSKPGDVPIEEIETLMTAPRERSTRRHRPKLAAVQFNPAFLNGQVVSISRFTNGNPVPAGVYDVDLSLNGKAQGQREVQFVAMADSDVAEPCFTIAALRGLGVDVDKALRSRVESAGAVTGDATGSAAFYDDGQCVRLADLVPDARAEFDLAELQLDITVPQASIVQTPYGYVSPALWDAGIKAGLLQYNFTTYSANQSGADVSSAYLGLQLGLNLGQWRFRQRSTLDWNSNVGGMRWNNLATYVERDLTSWRSRLTFGDSFTTGEVFDSFSVRGVQISSEDRMLPDSMRAYAPIVRGVAESNARVIVRQNNDILYETSVPPGPFELGDLPAIGYGGDLRVTVEEADGRRQTFLVPFAAVPNLLRPGFTRFNVSAGQYRDQLVQHEPWVVQATIQRGLSNMLTGYTGVLTSEGYSSGLLGLAVNTPVGAVSADVTMARTDLASSSHTGSSWRVSYSKRIPAIETNLLLGAYRYSTDGFYSLRDAIYARNVGNPGGNLMSYRTRNRLQLSINQPLGTMGSMYLSGSTQDYWDGGRGRDTQYQAGFTGGVGRVAYTIYAQQSFDQNRSKHTQFGVNLTISLGRNSAVERGPFDSLSTNVTVDTHGDSAFQASLNGATAGEAPISYGMNVQRTSNSGDHTNQLGGNATYRARYGTYAANASLGNRGRQIGLNADGSIVAHAGGITLGPPLGQAAALVEAKGAEGGRIVNGQGARIDGNGYALLPSLTPYRVNRVAIDPTDLPDDVELETSSDQVVPRLNALVLVKMPTVTGKAALVAMHDHAGEPLPLGTALFSADGKSMGIVGQGGLAFLRGLEGSGALRAQWGESTAESCELPYAMPAGASVDGGTDPGARLTLRCEAAAS</sequence>
<evidence type="ECO:0000259" key="10">
    <source>
        <dbReference type="Pfam" id="PF13954"/>
    </source>
</evidence>
<dbReference type="Gene3D" id="2.60.40.2070">
    <property type="match status" value="1"/>
</dbReference>
<gene>
    <name evidence="11" type="ORF">FGG12_10505</name>
</gene>
<keyword evidence="12" id="KW-1185">Reference proteome</keyword>
<feature type="domain" description="PapC-like C-terminal" evidence="9">
    <location>
        <begin position="805"/>
        <end position="868"/>
    </location>
</feature>
<protein>
    <submittedName>
        <fullName evidence="11">Fimbrial biogenesis outer membrane usher protein</fullName>
    </submittedName>
</protein>
<dbReference type="Pfam" id="PF00577">
    <property type="entry name" value="Usher"/>
    <property type="match status" value="1"/>
</dbReference>
<dbReference type="PANTHER" id="PTHR30451:SF20">
    <property type="entry name" value="FIMBRIAE USHER"/>
    <property type="match status" value="1"/>
</dbReference>
<keyword evidence="3" id="KW-0813">Transport</keyword>
<evidence type="ECO:0000259" key="9">
    <source>
        <dbReference type="Pfam" id="PF13953"/>
    </source>
</evidence>
<evidence type="ECO:0000256" key="7">
    <source>
        <dbReference type="ARBA" id="ARBA00023136"/>
    </source>
</evidence>
<dbReference type="Gene3D" id="2.60.40.3110">
    <property type="match status" value="1"/>
</dbReference>
<name>A0ABY3ENV5_9BURK</name>
<dbReference type="InterPro" id="IPR025885">
    <property type="entry name" value="PapC_N"/>
</dbReference>
<keyword evidence="8" id="KW-0998">Cell outer membrane</keyword>
<dbReference type="PANTHER" id="PTHR30451">
    <property type="entry name" value="OUTER MEMBRANE USHER PROTEIN"/>
    <property type="match status" value="1"/>
</dbReference>
<evidence type="ECO:0000256" key="3">
    <source>
        <dbReference type="ARBA" id="ARBA00022448"/>
    </source>
</evidence>
<dbReference type="Gene3D" id="3.10.20.410">
    <property type="match status" value="1"/>
</dbReference>
<dbReference type="InterPro" id="IPR025949">
    <property type="entry name" value="PapC-like_C"/>
</dbReference>
<keyword evidence="4" id="KW-1134">Transmembrane beta strand</keyword>
<evidence type="ECO:0000313" key="11">
    <source>
        <dbReference type="EMBL" id="TSP12645.1"/>
    </source>
</evidence>
<evidence type="ECO:0000256" key="4">
    <source>
        <dbReference type="ARBA" id="ARBA00022452"/>
    </source>
</evidence>
<dbReference type="InterPro" id="IPR043142">
    <property type="entry name" value="PapC-like_C_sf"/>
</dbReference>
<proteinExistence type="inferred from homology"/>
<dbReference type="Proteomes" id="UP000318943">
    <property type="component" value="Unassembled WGS sequence"/>
</dbReference>
<comment type="similarity">
    <text evidence="2">Belongs to the fimbrial export usher family.</text>
</comment>
<comment type="caution">
    <text evidence="11">The sequence shown here is derived from an EMBL/GenBank/DDBJ whole genome shotgun (WGS) entry which is preliminary data.</text>
</comment>
<evidence type="ECO:0000313" key="12">
    <source>
        <dbReference type="Proteomes" id="UP000318943"/>
    </source>
</evidence>
<organism evidence="11 12">
    <name type="scientific">Cupriavidus campinensis</name>
    <dbReference type="NCBI Taxonomy" id="151783"/>
    <lineage>
        <taxon>Bacteria</taxon>
        <taxon>Pseudomonadati</taxon>
        <taxon>Pseudomonadota</taxon>
        <taxon>Betaproteobacteria</taxon>
        <taxon>Burkholderiales</taxon>
        <taxon>Burkholderiaceae</taxon>
        <taxon>Cupriavidus</taxon>
    </lineage>
</organism>
<evidence type="ECO:0000256" key="2">
    <source>
        <dbReference type="ARBA" id="ARBA00008064"/>
    </source>
</evidence>
<dbReference type="InterPro" id="IPR037224">
    <property type="entry name" value="PapC_N_sf"/>
</dbReference>
<feature type="domain" description="PapC N-terminal" evidence="10">
    <location>
        <begin position="67"/>
        <end position="224"/>
    </location>
</feature>